<protein>
    <submittedName>
        <fullName evidence="2">Uncharacterized protein</fullName>
    </submittedName>
</protein>
<evidence type="ECO:0000256" key="1">
    <source>
        <dbReference type="SAM" id="MobiDB-lite"/>
    </source>
</evidence>
<dbReference type="RefSeq" id="WP_132598752.1">
    <property type="nucleotide sequence ID" value="NZ_SMKO01000097.1"/>
</dbReference>
<organism evidence="2 3">
    <name type="scientific">Nonomuraea deserti</name>
    <dbReference type="NCBI Taxonomy" id="1848322"/>
    <lineage>
        <taxon>Bacteria</taxon>
        <taxon>Bacillati</taxon>
        <taxon>Actinomycetota</taxon>
        <taxon>Actinomycetes</taxon>
        <taxon>Streptosporangiales</taxon>
        <taxon>Streptosporangiaceae</taxon>
        <taxon>Nonomuraea</taxon>
    </lineage>
</organism>
<name>A0A4R4VDZ8_9ACTN</name>
<evidence type="ECO:0000313" key="3">
    <source>
        <dbReference type="Proteomes" id="UP000295258"/>
    </source>
</evidence>
<comment type="caution">
    <text evidence="2">The sequence shown here is derived from an EMBL/GenBank/DDBJ whole genome shotgun (WGS) entry which is preliminary data.</text>
</comment>
<feature type="region of interest" description="Disordered" evidence="1">
    <location>
        <begin position="39"/>
        <end position="59"/>
    </location>
</feature>
<dbReference type="Proteomes" id="UP000295258">
    <property type="component" value="Unassembled WGS sequence"/>
</dbReference>
<proteinExistence type="predicted"/>
<reference evidence="2 3" key="1">
    <citation type="submission" date="2019-03" db="EMBL/GenBank/DDBJ databases">
        <title>Draft genome sequences of novel Actinobacteria.</title>
        <authorList>
            <person name="Sahin N."/>
            <person name="Ay H."/>
            <person name="Saygin H."/>
        </authorList>
    </citation>
    <scope>NUCLEOTIDE SEQUENCE [LARGE SCALE GENOMIC DNA]</scope>
    <source>
        <strain evidence="2 3">KC310</strain>
    </source>
</reference>
<dbReference type="EMBL" id="SMKO01000097">
    <property type="protein sequence ID" value="TDD00234.1"/>
    <property type="molecule type" value="Genomic_DNA"/>
</dbReference>
<keyword evidence="3" id="KW-1185">Reference proteome</keyword>
<gene>
    <name evidence="2" type="ORF">E1292_29455</name>
</gene>
<sequence length="59" mass="6226">MKNIDEIEAIKPLARVEPGGQGGEPSGAAARALLAAITTQEPGTAPRTRRRYGPGRIEE</sequence>
<evidence type="ECO:0000313" key="2">
    <source>
        <dbReference type="EMBL" id="TDD00234.1"/>
    </source>
</evidence>
<accession>A0A4R4VDZ8</accession>
<dbReference type="AlphaFoldDB" id="A0A4R4VDZ8"/>